<proteinExistence type="predicted"/>
<organism evidence="2 3">
    <name type="scientific">Brevibacterium mcbrellneri ATCC 49030</name>
    <dbReference type="NCBI Taxonomy" id="585530"/>
    <lineage>
        <taxon>Bacteria</taxon>
        <taxon>Bacillati</taxon>
        <taxon>Actinomycetota</taxon>
        <taxon>Actinomycetes</taxon>
        <taxon>Micrococcales</taxon>
        <taxon>Brevibacteriaceae</taxon>
        <taxon>Brevibacterium</taxon>
    </lineage>
</organism>
<dbReference type="EMBL" id="ADNU01000023">
    <property type="protein sequence ID" value="EFG47843.1"/>
    <property type="molecule type" value="Genomic_DNA"/>
</dbReference>
<evidence type="ECO:0000313" key="3">
    <source>
        <dbReference type="Proteomes" id="UP000005714"/>
    </source>
</evidence>
<dbReference type="Pfam" id="PF07811">
    <property type="entry name" value="TadE"/>
    <property type="match status" value="1"/>
</dbReference>
<dbReference type="InterPro" id="IPR012495">
    <property type="entry name" value="TadE-like_dom"/>
</dbReference>
<dbReference type="AlphaFoldDB" id="D4YLW0"/>
<evidence type="ECO:0000259" key="1">
    <source>
        <dbReference type="Pfam" id="PF07811"/>
    </source>
</evidence>
<dbReference type="eggNOG" id="ENOG5032T1V">
    <property type="taxonomic scope" value="Bacteria"/>
</dbReference>
<dbReference type="OrthoDB" id="3254574at2"/>
<dbReference type="Proteomes" id="UP000005714">
    <property type="component" value="Unassembled WGS sequence"/>
</dbReference>
<evidence type="ECO:0000313" key="2">
    <source>
        <dbReference type="EMBL" id="EFG47843.1"/>
    </source>
</evidence>
<sequence>MRPSNSLTHLKSDRGSAVAEFVLVAALLSLVFAGVLQVCLTIHVRNTVTDAAVAGARVLAMGDGNADDAREVTRTLIVSSLGERFAGPINVGFDSVHGDDVAVVEVTTAVPVIGMWGPTGVMTRQGRAFVEPVYES</sequence>
<comment type="caution">
    <text evidence="2">The sequence shown here is derived from an EMBL/GenBank/DDBJ whole genome shotgun (WGS) entry which is preliminary data.</text>
</comment>
<reference evidence="2 3" key="1">
    <citation type="submission" date="2010-04" db="EMBL/GenBank/DDBJ databases">
        <authorList>
            <person name="Qin X."/>
            <person name="Bachman B."/>
            <person name="Battles P."/>
            <person name="Bell A."/>
            <person name="Bess C."/>
            <person name="Bickham C."/>
            <person name="Chaboub L."/>
            <person name="Chen D."/>
            <person name="Coyle M."/>
            <person name="Deiros D.R."/>
            <person name="Dinh H."/>
            <person name="Forbes L."/>
            <person name="Fowler G."/>
            <person name="Francisco L."/>
            <person name="Fu Q."/>
            <person name="Gubbala S."/>
            <person name="Hale W."/>
            <person name="Han Y."/>
            <person name="Hemphill L."/>
            <person name="Highlander S.K."/>
            <person name="Hirani K."/>
            <person name="Hogues M."/>
            <person name="Jackson L."/>
            <person name="Jakkamsetti A."/>
            <person name="Javaid M."/>
            <person name="Jiang H."/>
            <person name="Korchina V."/>
            <person name="Kovar C."/>
            <person name="Lara F."/>
            <person name="Lee S."/>
            <person name="Mata R."/>
            <person name="Mathew T."/>
            <person name="Moen C."/>
            <person name="Morales K."/>
            <person name="Munidasa M."/>
            <person name="Nazareth L."/>
            <person name="Ngo R."/>
            <person name="Nguyen L."/>
            <person name="Okwuonu G."/>
            <person name="Ongeri F."/>
            <person name="Patil S."/>
            <person name="Petrosino J."/>
            <person name="Pham C."/>
            <person name="Pham P."/>
            <person name="Pu L.-L."/>
            <person name="Puazo M."/>
            <person name="Raj R."/>
            <person name="Reid J."/>
            <person name="Rouhana J."/>
            <person name="Saada N."/>
            <person name="Shang Y."/>
            <person name="Simmons D."/>
            <person name="Thornton R."/>
            <person name="Warren J."/>
            <person name="Weissenberger G."/>
            <person name="Zhang J."/>
            <person name="Zhang L."/>
            <person name="Zhou C."/>
            <person name="Zhu D."/>
            <person name="Muzny D."/>
            <person name="Worley K."/>
            <person name="Gibbs R."/>
        </authorList>
    </citation>
    <scope>NUCLEOTIDE SEQUENCE [LARGE SCALE GENOMIC DNA]</scope>
    <source>
        <strain evidence="2 3">ATCC 49030</strain>
    </source>
</reference>
<keyword evidence="3" id="KW-1185">Reference proteome</keyword>
<feature type="domain" description="TadE-like" evidence="1">
    <location>
        <begin position="15"/>
        <end position="57"/>
    </location>
</feature>
<gene>
    <name evidence="2" type="ORF">HMPREF0183_0920</name>
</gene>
<dbReference type="RefSeq" id="WP_005883222.1">
    <property type="nucleotide sequence ID" value="NZ_ADNU01000023.1"/>
</dbReference>
<accession>D4YLW0</accession>
<protein>
    <submittedName>
        <fullName evidence="2">TadE-like protein</fullName>
    </submittedName>
</protein>
<name>D4YLW0_9MICO</name>
<dbReference type="STRING" id="585530.HMPREF0183_0920"/>